<accession>A0A4S2BIN4</accession>
<dbReference type="InterPro" id="IPR036514">
    <property type="entry name" value="SGNH_hydro_sf"/>
</dbReference>
<organism evidence="2 3">
    <name type="scientific">Lactobacillus intestinalis</name>
    <dbReference type="NCBI Taxonomy" id="151781"/>
    <lineage>
        <taxon>Bacteria</taxon>
        <taxon>Bacillati</taxon>
        <taxon>Bacillota</taxon>
        <taxon>Bacilli</taxon>
        <taxon>Lactobacillales</taxon>
        <taxon>Lactobacillaceae</taxon>
        <taxon>Lactobacillus</taxon>
    </lineage>
</organism>
<dbReference type="Proteomes" id="UP000309117">
    <property type="component" value="Unassembled WGS sequence"/>
</dbReference>
<evidence type="ECO:0000259" key="1">
    <source>
        <dbReference type="Pfam" id="PF13472"/>
    </source>
</evidence>
<reference evidence="2 3" key="1">
    <citation type="submission" date="2019-04" db="EMBL/GenBank/DDBJ databases">
        <title>Microbes associate with the intestines of laboratory mice.</title>
        <authorList>
            <person name="Navarre W."/>
            <person name="Wong E."/>
            <person name="Huang K."/>
            <person name="Tropini C."/>
            <person name="Ng K."/>
            <person name="Yu B."/>
        </authorList>
    </citation>
    <scope>NUCLEOTIDE SEQUENCE [LARGE SCALE GENOMIC DNA]</scope>
    <source>
        <strain evidence="2 3">NM61_E11</strain>
    </source>
</reference>
<dbReference type="Gene3D" id="3.40.50.1110">
    <property type="entry name" value="SGNH hydrolase"/>
    <property type="match status" value="1"/>
</dbReference>
<sequence>MKKIVLFGDSLFNGFTNHQNTAIVTDLFKAALPNTNIDNISKSGATTVEGLDYIHQIDPGADLVVIEYGTNDSSTGWGLSLENYQYNLLFMINQIGKKRVIVVGPSLPDPNNVEINQFYPADHLNAFNQVAKTCAELNNAPFADLIASFKKQKDISPLYQADGQHLTPRGNAFLVNSIVPSIKKKLNLK</sequence>
<dbReference type="RefSeq" id="WP_135960574.1">
    <property type="nucleotide sequence ID" value="NZ_CAJSYX010000001.1"/>
</dbReference>
<dbReference type="PANTHER" id="PTHR14209">
    <property type="entry name" value="ISOAMYL ACETATE-HYDROLYZING ESTERASE 1"/>
    <property type="match status" value="1"/>
</dbReference>
<gene>
    <name evidence="2" type="ORF">E5351_06810</name>
</gene>
<dbReference type="InterPro" id="IPR045136">
    <property type="entry name" value="Iah1-like"/>
</dbReference>
<feature type="domain" description="SGNH hydrolase-type esterase" evidence="1">
    <location>
        <begin position="6"/>
        <end position="172"/>
    </location>
</feature>
<protein>
    <submittedName>
        <fullName evidence="2">SGNH/GDSL hydrolase family protein</fullName>
    </submittedName>
</protein>
<dbReference type="SUPFAM" id="SSF52266">
    <property type="entry name" value="SGNH hydrolase"/>
    <property type="match status" value="1"/>
</dbReference>
<dbReference type="PANTHER" id="PTHR14209:SF19">
    <property type="entry name" value="ISOAMYL ACETATE-HYDROLYZING ESTERASE 1 HOMOLOG"/>
    <property type="match status" value="1"/>
</dbReference>
<keyword evidence="2" id="KW-0378">Hydrolase</keyword>
<evidence type="ECO:0000313" key="2">
    <source>
        <dbReference type="EMBL" id="TGY14035.1"/>
    </source>
</evidence>
<evidence type="ECO:0000313" key="3">
    <source>
        <dbReference type="Proteomes" id="UP000309117"/>
    </source>
</evidence>
<name>A0A4S2BIN4_9LACO</name>
<dbReference type="Pfam" id="PF13472">
    <property type="entry name" value="Lipase_GDSL_2"/>
    <property type="match status" value="1"/>
</dbReference>
<dbReference type="GO" id="GO:0016787">
    <property type="term" value="F:hydrolase activity"/>
    <property type="evidence" value="ECO:0007669"/>
    <property type="project" value="UniProtKB-KW"/>
</dbReference>
<comment type="caution">
    <text evidence="2">The sequence shown here is derived from an EMBL/GenBank/DDBJ whole genome shotgun (WGS) entry which is preliminary data.</text>
</comment>
<dbReference type="EMBL" id="SRYV01000011">
    <property type="protein sequence ID" value="TGY14035.1"/>
    <property type="molecule type" value="Genomic_DNA"/>
</dbReference>
<dbReference type="AlphaFoldDB" id="A0A4S2BIN4"/>
<dbReference type="InterPro" id="IPR013830">
    <property type="entry name" value="SGNH_hydro"/>
</dbReference>
<proteinExistence type="predicted"/>